<evidence type="ECO:0000313" key="3">
    <source>
        <dbReference type="Proteomes" id="UP000294933"/>
    </source>
</evidence>
<dbReference type="GO" id="GO:0006508">
    <property type="term" value="P:proteolysis"/>
    <property type="evidence" value="ECO:0007669"/>
    <property type="project" value="InterPro"/>
</dbReference>
<keyword evidence="3" id="KW-1185">Reference proteome</keyword>
<dbReference type="InterPro" id="IPR001375">
    <property type="entry name" value="Peptidase_S9_cat"/>
</dbReference>
<dbReference type="PANTHER" id="PTHR43056:SF5">
    <property type="entry name" value="PEPTIDASE S9 PROLYL OLIGOPEPTIDASE CATALYTIC DOMAIN-CONTAINING PROTEIN"/>
    <property type="match status" value="1"/>
</dbReference>
<dbReference type="Gene3D" id="3.40.50.1820">
    <property type="entry name" value="alpha/beta hydrolase"/>
    <property type="match status" value="1"/>
</dbReference>
<dbReference type="InterPro" id="IPR029058">
    <property type="entry name" value="AB_hydrolase_fold"/>
</dbReference>
<dbReference type="SUPFAM" id="SSF69322">
    <property type="entry name" value="Tricorn protease domain 2"/>
    <property type="match status" value="1"/>
</dbReference>
<dbReference type="VEuPathDB" id="FungiDB:BD410DRAFT_787357"/>
<dbReference type="AlphaFoldDB" id="A0A4Y7Q8S2"/>
<dbReference type="Proteomes" id="UP000294933">
    <property type="component" value="Unassembled WGS sequence"/>
</dbReference>
<organism evidence="2 3">
    <name type="scientific">Rickenella mellea</name>
    <dbReference type="NCBI Taxonomy" id="50990"/>
    <lineage>
        <taxon>Eukaryota</taxon>
        <taxon>Fungi</taxon>
        <taxon>Dikarya</taxon>
        <taxon>Basidiomycota</taxon>
        <taxon>Agaricomycotina</taxon>
        <taxon>Agaricomycetes</taxon>
        <taxon>Hymenochaetales</taxon>
        <taxon>Rickenellaceae</taxon>
        <taxon>Rickenella</taxon>
    </lineage>
</organism>
<accession>A0A4Y7Q8S2</accession>
<dbReference type="STRING" id="50990.A0A4Y7Q8S2"/>
<reference evidence="2 3" key="1">
    <citation type="submission" date="2018-06" db="EMBL/GenBank/DDBJ databases">
        <title>A transcriptomic atlas of mushroom development highlights an independent origin of complex multicellularity.</title>
        <authorList>
            <consortium name="DOE Joint Genome Institute"/>
            <person name="Krizsan K."/>
            <person name="Almasi E."/>
            <person name="Merenyi Z."/>
            <person name="Sahu N."/>
            <person name="Viragh M."/>
            <person name="Koszo T."/>
            <person name="Mondo S."/>
            <person name="Kiss B."/>
            <person name="Balint B."/>
            <person name="Kues U."/>
            <person name="Barry K."/>
            <person name="Hegedus J.C."/>
            <person name="Henrissat B."/>
            <person name="Johnson J."/>
            <person name="Lipzen A."/>
            <person name="Ohm R."/>
            <person name="Nagy I."/>
            <person name="Pangilinan J."/>
            <person name="Yan J."/>
            <person name="Xiong Y."/>
            <person name="Grigoriev I.V."/>
            <person name="Hibbett D.S."/>
            <person name="Nagy L.G."/>
        </authorList>
    </citation>
    <scope>NUCLEOTIDE SEQUENCE [LARGE SCALE GENOMIC DNA]</scope>
    <source>
        <strain evidence="2 3">SZMC22713</strain>
    </source>
</reference>
<gene>
    <name evidence="2" type="ORF">BD410DRAFT_787357</name>
</gene>
<dbReference type="EMBL" id="ML170170">
    <property type="protein sequence ID" value="TDL23512.1"/>
    <property type="molecule type" value="Genomic_DNA"/>
</dbReference>
<name>A0A4Y7Q8S2_9AGAM</name>
<dbReference type="SUPFAM" id="SSF53474">
    <property type="entry name" value="alpha/beta-Hydrolases"/>
    <property type="match status" value="1"/>
</dbReference>
<evidence type="ECO:0000259" key="1">
    <source>
        <dbReference type="Pfam" id="PF00326"/>
    </source>
</evidence>
<evidence type="ECO:0000313" key="2">
    <source>
        <dbReference type="EMBL" id="TDL23512.1"/>
    </source>
</evidence>
<keyword evidence="2" id="KW-0378">Hydrolase</keyword>
<feature type="domain" description="Peptidase S9 prolyl oligopeptidase catalytic" evidence="1">
    <location>
        <begin position="455"/>
        <end position="666"/>
    </location>
</feature>
<dbReference type="InterPro" id="IPR050585">
    <property type="entry name" value="Xaa-Pro_dipeptidyl-ppase/CocE"/>
</dbReference>
<proteinExistence type="predicted"/>
<dbReference type="GO" id="GO:0008236">
    <property type="term" value="F:serine-type peptidase activity"/>
    <property type="evidence" value="ECO:0007669"/>
    <property type="project" value="InterPro"/>
</dbReference>
<protein>
    <submittedName>
        <fullName evidence="2">Alpha/beta-hydrolase</fullName>
    </submittedName>
</protein>
<dbReference type="OrthoDB" id="43744at2759"/>
<sequence>MVKPKVAPYGTWRSPISANLIAKKSISIQDVIVDPITSTVYHIEGRPSEGGRNALVKTQEGVDVVKKGWNARTGVHEYGGAPAVVYDGIVYFSNFEDGRVYKIVGQGEPIAVTPENKNHRFADLVVHPIQRHFIVAILEDHTNPAPRDVVTTLALIDTTNSTVTSIVSGDDFYSSPTFNSDGKLIAWTQWTHPDMPWEGAEILVASVNFTDTTLDLGKPANVSGDLKPDMEGKISSVQPGWINTDSFLYTTDFSGYQNPWLCVVRNGNRGRVPTRLLAAPLEQDFGQPPWVLGNSCYAPLSETSVVFSSFKDGKNVLHHATLNGGNSHCELQDLRCPYVDIQYLRKLTSNTFVFLGKKVDEPSAIVVGTLDSSLHPTYEVLKDTKGDEEETDKISHDLISVPQSIVLRVPPNNEPLYVIYYPPKNPEYTAPQDEKPPCVVNVHGGPTGHSSLGLSMQKQFFTTRGWAWVDVEYGGSSGYGRKYIERLVGNWGIADVSDCIQSVVQLSSPAFGIIDPRRAVIRGGSAGGFTVLAAMCNESSKDVFAAGTSSYGISNLFKLAEFTHKFESRYLEKLMGGTPDDVGHVYTDRSPLFQAAKIRTPLLILQGSIDAVVPPAQAEDIVKAIRESGGRVEYTLFEGEGHGWRKVENIKAALEKELAFYMDVLGLSTVETKL</sequence>
<dbReference type="PANTHER" id="PTHR43056">
    <property type="entry name" value="PEPTIDASE S9 PROLYL OLIGOPEPTIDASE"/>
    <property type="match status" value="1"/>
</dbReference>
<dbReference type="Pfam" id="PF00326">
    <property type="entry name" value="Peptidase_S9"/>
    <property type="match status" value="1"/>
</dbReference>